<name>A0A2W5F8G4_9SPHI</name>
<dbReference type="AlphaFoldDB" id="A0A2W5F8G4"/>
<feature type="transmembrane region" description="Helical" evidence="6">
    <location>
        <begin position="67"/>
        <end position="87"/>
    </location>
</feature>
<feature type="transmembrane region" description="Helical" evidence="6">
    <location>
        <begin position="343"/>
        <end position="362"/>
    </location>
</feature>
<evidence type="ECO:0000256" key="2">
    <source>
        <dbReference type="ARBA" id="ARBA00022448"/>
    </source>
</evidence>
<feature type="transmembrane region" description="Helical" evidence="6">
    <location>
        <begin position="309"/>
        <end position="331"/>
    </location>
</feature>
<feature type="transmembrane region" description="Helical" evidence="6">
    <location>
        <begin position="99"/>
        <end position="118"/>
    </location>
</feature>
<keyword evidence="5 6" id="KW-0472">Membrane</keyword>
<feature type="transmembrane region" description="Helical" evidence="6">
    <location>
        <begin position="267"/>
        <end position="289"/>
    </location>
</feature>
<evidence type="ECO:0000256" key="4">
    <source>
        <dbReference type="ARBA" id="ARBA00022989"/>
    </source>
</evidence>
<dbReference type="PROSITE" id="PS50850">
    <property type="entry name" value="MFS"/>
    <property type="match status" value="1"/>
</dbReference>
<comment type="subcellular location">
    <subcellularLocation>
        <location evidence="1">Membrane</location>
        <topology evidence="1">Multi-pass membrane protein</topology>
    </subcellularLocation>
</comment>
<dbReference type="EMBL" id="QFOI01000083">
    <property type="protein sequence ID" value="PZP50067.1"/>
    <property type="molecule type" value="Genomic_DNA"/>
</dbReference>
<feature type="transmembrane region" description="Helical" evidence="6">
    <location>
        <begin position="207"/>
        <end position="226"/>
    </location>
</feature>
<sequence>MDTILEKEEVLDVKETKVVREKPRLTNAAIWNMSVGFFGIQTGFALQNGNASRILQIFGANVEHLPLFWLAAPLTGMIVQPIIGHMSDRTWNKLGRRRPFILFGALITTLALIFLPHSGGLASILPPLLMGAGMLMLMDTSINITMEPFRALVADNLPASQYSKGFAIQTCLIGIGALIGSWMPFFFAEYCNVSKTAPDGYVPDNVLYSFYVGAAILLVAILWTVFTTKEYPPEEVSVTSKDTQDEHKGAKGIWNDLKNMPKAMRELGWVQFFSWFALFSMWVFTTPAIAEHVYKVPSGDTSSAAYADAGNWVSFLFGIYNVVSAVYALFLPKIAERLGKKGAHALSLVIGGVSLVSIYFIVNPTMLIVPMIGIGIAWGSILSMPYSMLSASLPPKKMGIYMGLFNFFITLPQICNGILGGLIVKYFFHDKSIMAIVMAGAFLILGAIATMRVKEAKQK</sequence>
<keyword evidence="3 6" id="KW-0812">Transmembrane</keyword>
<evidence type="ECO:0000313" key="9">
    <source>
        <dbReference type="Proteomes" id="UP000249645"/>
    </source>
</evidence>
<proteinExistence type="predicted"/>
<dbReference type="GO" id="GO:0016020">
    <property type="term" value="C:membrane"/>
    <property type="evidence" value="ECO:0007669"/>
    <property type="project" value="UniProtKB-SubCell"/>
</dbReference>
<dbReference type="PANTHER" id="PTHR19432:SF35">
    <property type="entry name" value="SOLUTE CARRIER FAMILY 45 MEMBER 3 ISOFORM X1"/>
    <property type="match status" value="1"/>
</dbReference>
<comment type="caution">
    <text evidence="8">The sequence shown here is derived from an EMBL/GenBank/DDBJ whole genome shotgun (WGS) entry which is preliminary data.</text>
</comment>
<accession>A0A2W5F8G4</accession>
<feature type="domain" description="Major facilitator superfamily (MFS) profile" evidence="7">
    <location>
        <begin position="263"/>
        <end position="459"/>
    </location>
</feature>
<organism evidence="8 9">
    <name type="scientific">Pseudopedobacter saltans</name>
    <dbReference type="NCBI Taxonomy" id="151895"/>
    <lineage>
        <taxon>Bacteria</taxon>
        <taxon>Pseudomonadati</taxon>
        <taxon>Bacteroidota</taxon>
        <taxon>Sphingobacteriia</taxon>
        <taxon>Sphingobacteriales</taxon>
        <taxon>Sphingobacteriaceae</taxon>
        <taxon>Pseudopedobacter</taxon>
    </lineage>
</organism>
<dbReference type="InterPro" id="IPR036259">
    <property type="entry name" value="MFS_trans_sf"/>
</dbReference>
<protein>
    <submittedName>
        <fullName evidence="8">MFS transporter</fullName>
    </submittedName>
</protein>
<dbReference type="GO" id="GO:0022857">
    <property type="term" value="F:transmembrane transporter activity"/>
    <property type="evidence" value="ECO:0007669"/>
    <property type="project" value="InterPro"/>
</dbReference>
<feature type="transmembrane region" description="Helical" evidence="6">
    <location>
        <begin position="368"/>
        <end position="389"/>
    </location>
</feature>
<reference evidence="8 9" key="1">
    <citation type="submission" date="2017-11" db="EMBL/GenBank/DDBJ databases">
        <title>Infants hospitalized years apart are colonized by the same room-sourced microbial strains.</title>
        <authorList>
            <person name="Brooks B."/>
            <person name="Olm M.R."/>
            <person name="Firek B.A."/>
            <person name="Baker R."/>
            <person name="Thomas B.C."/>
            <person name="Morowitz M.J."/>
            <person name="Banfield J.F."/>
        </authorList>
    </citation>
    <scope>NUCLEOTIDE SEQUENCE [LARGE SCALE GENOMIC DNA]</scope>
    <source>
        <strain evidence="8">S2_009_000_R2_76</strain>
    </source>
</reference>
<dbReference type="Gene3D" id="1.20.1250.20">
    <property type="entry name" value="MFS general substrate transporter like domains"/>
    <property type="match status" value="1"/>
</dbReference>
<gene>
    <name evidence="8" type="ORF">DI598_06445</name>
</gene>
<feature type="transmembrane region" description="Helical" evidence="6">
    <location>
        <begin position="433"/>
        <end position="453"/>
    </location>
</feature>
<feature type="transmembrane region" description="Helical" evidence="6">
    <location>
        <begin position="29"/>
        <end position="47"/>
    </location>
</feature>
<evidence type="ECO:0000256" key="3">
    <source>
        <dbReference type="ARBA" id="ARBA00022692"/>
    </source>
</evidence>
<keyword evidence="2" id="KW-0813">Transport</keyword>
<dbReference type="InterPro" id="IPR011701">
    <property type="entry name" value="MFS"/>
</dbReference>
<feature type="transmembrane region" description="Helical" evidence="6">
    <location>
        <begin position="166"/>
        <end position="187"/>
    </location>
</feature>
<dbReference type="PANTHER" id="PTHR19432">
    <property type="entry name" value="SUGAR TRANSPORTER"/>
    <property type="match status" value="1"/>
</dbReference>
<evidence type="ECO:0000256" key="6">
    <source>
        <dbReference type="SAM" id="Phobius"/>
    </source>
</evidence>
<dbReference type="Pfam" id="PF07690">
    <property type="entry name" value="MFS_1"/>
    <property type="match status" value="1"/>
</dbReference>
<feature type="transmembrane region" description="Helical" evidence="6">
    <location>
        <begin position="124"/>
        <end position="145"/>
    </location>
</feature>
<keyword evidence="4 6" id="KW-1133">Transmembrane helix</keyword>
<evidence type="ECO:0000256" key="5">
    <source>
        <dbReference type="ARBA" id="ARBA00023136"/>
    </source>
</evidence>
<dbReference type="Proteomes" id="UP000249645">
    <property type="component" value="Unassembled WGS sequence"/>
</dbReference>
<evidence type="ECO:0000259" key="7">
    <source>
        <dbReference type="PROSITE" id="PS50850"/>
    </source>
</evidence>
<evidence type="ECO:0000256" key="1">
    <source>
        <dbReference type="ARBA" id="ARBA00004141"/>
    </source>
</evidence>
<evidence type="ECO:0000313" key="8">
    <source>
        <dbReference type="EMBL" id="PZP50067.1"/>
    </source>
</evidence>
<dbReference type="SUPFAM" id="SSF103473">
    <property type="entry name" value="MFS general substrate transporter"/>
    <property type="match status" value="1"/>
</dbReference>
<dbReference type="InterPro" id="IPR020846">
    <property type="entry name" value="MFS_dom"/>
</dbReference>
<feature type="transmembrane region" description="Helical" evidence="6">
    <location>
        <begin position="401"/>
        <end position="427"/>
    </location>
</feature>